<keyword evidence="2" id="KW-1185">Reference proteome</keyword>
<dbReference type="AlphaFoldDB" id="A0AAE1D211"/>
<name>A0AAE1D211_9GAST</name>
<sequence>MFDFHFRNAAHNSTTHEMLCKEMGYDGLAVISAPEAYHYTIHVTEYHRSVTSRGFYLGIHYRPELVINLWDDDTVIRSDTPFGSTKPRAHMPYGRLHDDTRIVMTSGAATKSAICGNHKNYPTESRGTTLRGELQTLQKTVLSVSQVFSYLECAVICGTVHECRAAEFNSDLLTCTVIGEYTSTGSIANPQIETYMRITF</sequence>
<proteinExistence type="predicted"/>
<gene>
    <name evidence="1" type="ORF">RRG08_039136</name>
</gene>
<evidence type="ECO:0008006" key="3">
    <source>
        <dbReference type="Google" id="ProtNLM"/>
    </source>
</evidence>
<comment type="caution">
    <text evidence="1">The sequence shown here is derived from an EMBL/GenBank/DDBJ whole genome shotgun (WGS) entry which is preliminary data.</text>
</comment>
<dbReference type="EMBL" id="JAWDGP010005837">
    <property type="protein sequence ID" value="KAK3751131.1"/>
    <property type="molecule type" value="Genomic_DNA"/>
</dbReference>
<organism evidence="1 2">
    <name type="scientific">Elysia crispata</name>
    <name type="common">lettuce slug</name>
    <dbReference type="NCBI Taxonomy" id="231223"/>
    <lineage>
        <taxon>Eukaryota</taxon>
        <taxon>Metazoa</taxon>
        <taxon>Spiralia</taxon>
        <taxon>Lophotrochozoa</taxon>
        <taxon>Mollusca</taxon>
        <taxon>Gastropoda</taxon>
        <taxon>Heterobranchia</taxon>
        <taxon>Euthyneura</taxon>
        <taxon>Panpulmonata</taxon>
        <taxon>Sacoglossa</taxon>
        <taxon>Placobranchoidea</taxon>
        <taxon>Plakobranchidae</taxon>
        <taxon>Elysia</taxon>
    </lineage>
</organism>
<protein>
    <recommendedName>
        <fullName evidence="3">Apple domain-containing protein</fullName>
    </recommendedName>
</protein>
<evidence type="ECO:0000313" key="1">
    <source>
        <dbReference type="EMBL" id="KAK3751131.1"/>
    </source>
</evidence>
<evidence type="ECO:0000313" key="2">
    <source>
        <dbReference type="Proteomes" id="UP001283361"/>
    </source>
</evidence>
<dbReference type="Proteomes" id="UP001283361">
    <property type="component" value="Unassembled WGS sequence"/>
</dbReference>
<reference evidence="1" key="1">
    <citation type="journal article" date="2023" name="G3 (Bethesda)">
        <title>A reference genome for the long-term kleptoplast-retaining sea slug Elysia crispata morphotype clarki.</title>
        <authorList>
            <person name="Eastman K.E."/>
            <person name="Pendleton A.L."/>
            <person name="Shaikh M.A."/>
            <person name="Suttiyut T."/>
            <person name="Ogas R."/>
            <person name="Tomko P."/>
            <person name="Gavelis G."/>
            <person name="Widhalm J.R."/>
            <person name="Wisecaver J.H."/>
        </authorList>
    </citation>
    <scope>NUCLEOTIDE SEQUENCE</scope>
    <source>
        <strain evidence="1">ECLA1</strain>
    </source>
</reference>
<accession>A0AAE1D211</accession>